<dbReference type="SUPFAM" id="SSF46565">
    <property type="entry name" value="Chaperone J-domain"/>
    <property type="match status" value="1"/>
</dbReference>
<keyword evidence="3" id="KW-1185">Reference proteome</keyword>
<reference evidence="2" key="1">
    <citation type="submission" date="2021-12" db="EMBL/GenBank/DDBJ databases">
        <title>Prjna785345.</title>
        <authorList>
            <person name="Rujirawat T."/>
            <person name="Krajaejun T."/>
        </authorList>
    </citation>
    <scope>NUCLEOTIDE SEQUENCE</scope>
    <source>
        <strain evidence="2">Pi057C3</strain>
    </source>
</reference>
<dbReference type="InterPro" id="IPR018253">
    <property type="entry name" value="DnaJ_domain_CS"/>
</dbReference>
<dbReference type="Gene3D" id="1.10.287.110">
    <property type="entry name" value="DnaJ domain"/>
    <property type="match status" value="1"/>
</dbReference>
<dbReference type="AlphaFoldDB" id="A0AAD5QCI9"/>
<dbReference type="InterPro" id="IPR050817">
    <property type="entry name" value="DjlA_DnaK_co-chaperone"/>
</dbReference>
<protein>
    <recommendedName>
        <fullName evidence="1">J domain-containing protein</fullName>
    </recommendedName>
</protein>
<accession>A0AAD5QCI9</accession>
<dbReference type="PANTHER" id="PTHR24074">
    <property type="entry name" value="CO-CHAPERONE PROTEIN DJLA"/>
    <property type="match status" value="1"/>
</dbReference>
<evidence type="ECO:0000259" key="1">
    <source>
        <dbReference type="PROSITE" id="PS50076"/>
    </source>
</evidence>
<dbReference type="Proteomes" id="UP001209570">
    <property type="component" value="Unassembled WGS sequence"/>
</dbReference>
<proteinExistence type="predicted"/>
<name>A0AAD5QCI9_PYTIN</name>
<evidence type="ECO:0000313" key="3">
    <source>
        <dbReference type="Proteomes" id="UP001209570"/>
    </source>
</evidence>
<dbReference type="Pfam" id="PF00226">
    <property type="entry name" value="DnaJ"/>
    <property type="match status" value="1"/>
</dbReference>
<dbReference type="PROSITE" id="PS00636">
    <property type="entry name" value="DNAJ_1"/>
    <property type="match status" value="1"/>
</dbReference>
<dbReference type="InterPro" id="IPR001623">
    <property type="entry name" value="DnaJ_domain"/>
</dbReference>
<comment type="caution">
    <text evidence="2">The sequence shown here is derived from an EMBL/GenBank/DDBJ whole genome shotgun (WGS) entry which is preliminary data.</text>
</comment>
<dbReference type="PROSITE" id="PS50076">
    <property type="entry name" value="DNAJ_2"/>
    <property type="match status" value="1"/>
</dbReference>
<dbReference type="PRINTS" id="PR00625">
    <property type="entry name" value="JDOMAIN"/>
</dbReference>
<dbReference type="InterPro" id="IPR036869">
    <property type="entry name" value="J_dom_sf"/>
</dbReference>
<gene>
    <name evidence="2" type="ORF">P43SY_000711</name>
</gene>
<feature type="domain" description="J" evidence="1">
    <location>
        <begin position="23"/>
        <end position="86"/>
    </location>
</feature>
<dbReference type="CDD" id="cd06257">
    <property type="entry name" value="DnaJ"/>
    <property type="match status" value="1"/>
</dbReference>
<evidence type="ECO:0000313" key="2">
    <source>
        <dbReference type="EMBL" id="KAJ0408815.1"/>
    </source>
</evidence>
<sequence length="181" mass="19790">MTDAFWGEDTAARSLPADRFTSCYYAVLDVDPSASPATITKAYRQLALKCHPDKNPNADPEQFQAIKQAYEVLSDEEKRKLYDRYGHALRPHVGESLAKLAPMLISFCTVLGVAGVRYCWRRDKRVGLVGDPTAPPPKPSQDVVSPSDYIAVSAVGLLTGHVIGWTTATSVLFCRSILFGG</sequence>
<dbReference type="SMART" id="SM00271">
    <property type="entry name" value="DnaJ"/>
    <property type="match status" value="1"/>
</dbReference>
<dbReference type="EMBL" id="JAKCXM010000008">
    <property type="protein sequence ID" value="KAJ0408815.1"/>
    <property type="molecule type" value="Genomic_DNA"/>
</dbReference>
<organism evidence="2 3">
    <name type="scientific">Pythium insidiosum</name>
    <name type="common">Pythiosis disease agent</name>
    <dbReference type="NCBI Taxonomy" id="114742"/>
    <lineage>
        <taxon>Eukaryota</taxon>
        <taxon>Sar</taxon>
        <taxon>Stramenopiles</taxon>
        <taxon>Oomycota</taxon>
        <taxon>Peronosporomycetes</taxon>
        <taxon>Pythiales</taxon>
        <taxon>Pythiaceae</taxon>
        <taxon>Pythium</taxon>
    </lineage>
</organism>